<dbReference type="FunFam" id="3.40.50.720:FF:000084">
    <property type="entry name" value="Short-chain dehydrogenase reductase"/>
    <property type="match status" value="1"/>
</dbReference>
<dbReference type="EMBL" id="VCDI01000009">
    <property type="protein sequence ID" value="TLU70925.1"/>
    <property type="molecule type" value="Genomic_DNA"/>
</dbReference>
<dbReference type="PRINTS" id="PR00080">
    <property type="entry name" value="SDRFAMILY"/>
</dbReference>
<keyword evidence="3 5" id="KW-0560">Oxidoreductase</keyword>
<comment type="similarity">
    <text evidence="1 4">Belongs to the short-chain dehydrogenases/reductases (SDR) family.</text>
</comment>
<keyword evidence="6" id="KW-1185">Reference proteome</keyword>
<dbReference type="RefSeq" id="WP_138327595.1">
    <property type="nucleotide sequence ID" value="NZ_VCDI01000009.1"/>
</dbReference>
<comment type="caution">
    <text evidence="5">The sequence shown here is derived from an EMBL/GenBank/DDBJ whole genome shotgun (WGS) entry which is preliminary data.</text>
</comment>
<accession>A0A5R9IZP7</accession>
<dbReference type="GO" id="GO:0047936">
    <property type="term" value="F:glucose 1-dehydrogenase [NAD(P)+] activity"/>
    <property type="evidence" value="ECO:0007669"/>
    <property type="project" value="UniProtKB-EC"/>
</dbReference>
<evidence type="ECO:0000313" key="5">
    <source>
        <dbReference type="EMBL" id="TLU70925.1"/>
    </source>
</evidence>
<evidence type="ECO:0000256" key="2">
    <source>
        <dbReference type="ARBA" id="ARBA00022857"/>
    </source>
</evidence>
<dbReference type="NCBIfam" id="NF005559">
    <property type="entry name" value="PRK07231.1"/>
    <property type="match status" value="1"/>
</dbReference>
<dbReference type="PANTHER" id="PTHR43618:SF8">
    <property type="entry name" value="7ALPHA-HYDROXYSTEROID DEHYDROGENASE"/>
    <property type="match status" value="1"/>
</dbReference>
<protein>
    <submittedName>
        <fullName evidence="5">Glucose 1-dehydrogenase</fullName>
        <ecNumber evidence="5">1.1.1.47</ecNumber>
    </submittedName>
</protein>
<dbReference type="SUPFAM" id="SSF51735">
    <property type="entry name" value="NAD(P)-binding Rossmann-fold domains"/>
    <property type="match status" value="1"/>
</dbReference>
<keyword evidence="2" id="KW-0521">NADP</keyword>
<name>A0A5R9IZP7_9PROT</name>
<dbReference type="InterPro" id="IPR052178">
    <property type="entry name" value="Sec_Metab_Biosynth_SDR"/>
</dbReference>
<reference evidence="5 6" key="1">
    <citation type="submission" date="2019-05" db="EMBL/GenBank/DDBJ databases">
        <authorList>
            <person name="Pankratov T."/>
            <person name="Grouzdev D."/>
        </authorList>
    </citation>
    <scope>NUCLEOTIDE SEQUENCE [LARGE SCALE GENOMIC DNA]</scope>
    <source>
        <strain evidence="5 6">KEBCLARHB70R</strain>
    </source>
</reference>
<evidence type="ECO:0000256" key="1">
    <source>
        <dbReference type="ARBA" id="ARBA00006484"/>
    </source>
</evidence>
<dbReference type="Gene3D" id="3.40.50.720">
    <property type="entry name" value="NAD(P)-binding Rossmann-like Domain"/>
    <property type="match status" value="1"/>
</dbReference>
<dbReference type="InterPro" id="IPR002347">
    <property type="entry name" value="SDR_fam"/>
</dbReference>
<organism evidence="5 6">
    <name type="scientific">Lichenicoccus roseus</name>
    <dbReference type="NCBI Taxonomy" id="2683649"/>
    <lineage>
        <taxon>Bacteria</taxon>
        <taxon>Pseudomonadati</taxon>
        <taxon>Pseudomonadota</taxon>
        <taxon>Alphaproteobacteria</taxon>
        <taxon>Acetobacterales</taxon>
        <taxon>Acetobacteraceae</taxon>
        <taxon>Lichenicoccus</taxon>
    </lineage>
</organism>
<evidence type="ECO:0000313" key="6">
    <source>
        <dbReference type="Proteomes" id="UP000305654"/>
    </source>
</evidence>
<proteinExistence type="inferred from homology"/>
<evidence type="ECO:0000256" key="3">
    <source>
        <dbReference type="ARBA" id="ARBA00023002"/>
    </source>
</evidence>
<dbReference type="PRINTS" id="PR00081">
    <property type="entry name" value="GDHRDH"/>
</dbReference>
<dbReference type="OrthoDB" id="7255009at2"/>
<dbReference type="PANTHER" id="PTHR43618">
    <property type="entry name" value="7-ALPHA-HYDROXYSTEROID DEHYDROGENASE"/>
    <property type="match status" value="1"/>
</dbReference>
<dbReference type="AlphaFoldDB" id="A0A5R9IZP7"/>
<gene>
    <name evidence="5" type="ORF">FE263_18865</name>
</gene>
<sequence length="251" mass="25776">MLPTFGLQGKTAFVTGASGGLGAHFAATLASCGAEVILGARRADALADVAGAIRETGGRCSTLALDVTDAASLAAAAPSFAQVDILVNNAGIVRESAFLEHDAADWDAVLDTNVKGMFLATQAVAGAMKAAGRGGSVINIASIVGLRQSGNIVSYAVSKAAAIQLTKVSALELARYGIRVNALAPGYIETDINREFWDSDSGRAMIRRIPQRRLGQANDLDGALILLASDASRYMTGAVIEIDGGHLCSTL</sequence>
<dbReference type="Proteomes" id="UP000305654">
    <property type="component" value="Unassembled WGS sequence"/>
</dbReference>
<dbReference type="Pfam" id="PF00106">
    <property type="entry name" value="adh_short"/>
    <property type="match status" value="1"/>
</dbReference>
<dbReference type="InterPro" id="IPR036291">
    <property type="entry name" value="NAD(P)-bd_dom_sf"/>
</dbReference>
<evidence type="ECO:0000256" key="4">
    <source>
        <dbReference type="RuleBase" id="RU000363"/>
    </source>
</evidence>
<dbReference type="EC" id="1.1.1.47" evidence="5"/>